<dbReference type="Pfam" id="PF04055">
    <property type="entry name" value="Radical_SAM"/>
    <property type="match status" value="1"/>
</dbReference>
<proteinExistence type="predicted"/>
<dbReference type="SUPFAM" id="SSF102114">
    <property type="entry name" value="Radical SAM enzymes"/>
    <property type="match status" value="1"/>
</dbReference>
<reference evidence="6" key="1">
    <citation type="submission" date="2013-08" db="EMBL/GenBank/DDBJ databases">
        <authorList>
            <person name="Mendez C."/>
            <person name="Richter M."/>
            <person name="Ferrer M."/>
            <person name="Sanchez J."/>
        </authorList>
    </citation>
    <scope>NUCLEOTIDE SEQUENCE</scope>
</reference>
<dbReference type="PANTHER" id="PTHR11228:SF7">
    <property type="entry name" value="PQQA PEPTIDE CYCLASE"/>
    <property type="match status" value="1"/>
</dbReference>
<evidence type="ECO:0000313" key="6">
    <source>
        <dbReference type="EMBL" id="EQD40418.1"/>
    </source>
</evidence>
<feature type="domain" description="Radical SAM core" evidence="5">
    <location>
        <begin position="11"/>
        <end position="242"/>
    </location>
</feature>
<name>T0Z5V7_9ZZZZ</name>
<evidence type="ECO:0000256" key="1">
    <source>
        <dbReference type="ARBA" id="ARBA00022691"/>
    </source>
</evidence>
<gene>
    <name evidence="6" type="ORF">B2A_11036</name>
</gene>
<sequence length="362" mass="41183">MEQYKTSSDMKAVAAGLDLGIALLKECNLKCEYCHPFGQSKIAYGKMASDNMTTEEVKQVIDSAHLAGFTEFKFTGGEPTVFSGFRAVVEYAMDMDPSNSINIVTNGTTLEKHIDFFIENRKRIRLQVSIDSTDPESIKYGINKILTPKLKSNLMRLSEEEVDTRINMVVMKTNRNQLPSMIEVASELGFSIKLFNLFIQEDYIAINPHGRASGLEPLEYWRENYVDLGDLVPELSRMASESYKYRKDGVYGSSKGYRIGNTEVLLLDSMKGHFYNNDICIKSCNYFCRPSDRGMYNPHISSNMVLHVDDCYNKAVRWDLRGKTPEQRLQSFNDILRIFSNLKFISGKMDGKTLRFVPDSVA</sequence>
<dbReference type="AlphaFoldDB" id="T0Z5V7"/>
<dbReference type="GO" id="GO:0046872">
    <property type="term" value="F:metal ion binding"/>
    <property type="evidence" value="ECO:0007669"/>
    <property type="project" value="UniProtKB-KW"/>
</dbReference>
<keyword evidence="2" id="KW-0479">Metal-binding</keyword>
<evidence type="ECO:0000256" key="4">
    <source>
        <dbReference type="ARBA" id="ARBA00023014"/>
    </source>
</evidence>
<accession>T0Z5V7</accession>
<protein>
    <submittedName>
        <fullName evidence="6">Radical SAM domain protein</fullName>
    </submittedName>
</protein>
<keyword evidence="3" id="KW-0408">Iron</keyword>
<dbReference type="PROSITE" id="PS51918">
    <property type="entry name" value="RADICAL_SAM"/>
    <property type="match status" value="1"/>
</dbReference>
<organism evidence="6">
    <name type="scientific">mine drainage metagenome</name>
    <dbReference type="NCBI Taxonomy" id="410659"/>
    <lineage>
        <taxon>unclassified sequences</taxon>
        <taxon>metagenomes</taxon>
        <taxon>ecological metagenomes</taxon>
    </lineage>
</organism>
<dbReference type="Gene3D" id="3.20.20.70">
    <property type="entry name" value="Aldolase class I"/>
    <property type="match status" value="1"/>
</dbReference>
<dbReference type="SFLD" id="SFLDG01067">
    <property type="entry name" value="SPASM/twitch_domain_containing"/>
    <property type="match status" value="1"/>
</dbReference>
<dbReference type="InterPro" id="IPR058240">
    <property type="entry name" value="rSAM_sf"/>
</dbReference>
<dbReference type="PANTHER" id="PTHR11228">
    <property type="entry name" value="RADICAL SAM DOMAIN PROTEIN"/>
    <property type="match status" value="1"/>
</dbReference>
<comment type="caution">
    <text evidence="6">The sequence shown here is derived from an EMBL/GenBank/DDBJ whole genome shotgun (WGS) entry which is preliminary data.</text>
</comment>
<reference evidence="6" key="2">
    <citation type="journal article" date="2014" name="ISME J.">
        <title>Microbial stratification in low pH oxic and suboxic macroscopic growths along an acid mine drainage.</title>
        <authorList>
            <person name="Mendez-Garcia C."/>
            <person name="Mesa V."/>
            <person name="Sprenger R.R."/>
            <person name="Richter M."/>
            <person name="Diez M.S."/>
            <person name="Solano J."/>
            <person name="Bargiela R."/>
            <person name="Golyshina O.V."/>
            <person name="Manteca A."/>
            <person name="Ramos J.L."/>
            <person name="Gallego J.R."/>
            <person name="Llorente I."/>
            <person name="Martins Dos Santos V.A."/>
            <person name="Jensen O.N."/>
            <person name="Pelaez A.I."/>
            <person name="Sanchez J."/>
            <person name="Ferrer M."/>
        </authorList>
    </citation>
    <scope>NUCLEOTIDE SEQUENCE</scope>
</reference>
<dbReference type="EMBL" id="AUZZ01007957">
    <property type="protein sequence ID" value="EQD40418.1"/>
    <property type="molecule type" value="Genomic_DNA"/>
</dbReference>
<evidence type="ECO:0000256" key="2">
    <source>
        <dbReference type="ARBA" id="ARBA00022723"/>
    </source>
</evidence>
<dbReference type="GO" id="GO:0051536">
    <property type="term" value="F:iron-sulfur cluster binding"/>
    <property type="evidence" value="ECO:0007669"/>
    <property type="project" value="UniProtKB-KW"/>
</dbReference>
<keyword evidence="1" id="KW-0949">S-adenosyl-L-methionine</keyword>
<dbReference type="InterPro" id="IPR050377">
    <property type="entry name" value="Radical_SAM_PqqE_MftC-like"/>
</dbReference>
<keyword evidence="4" id="KW-0411">Iron-sulfur</keyword>
<dbReference type="InterPro" id="IPR013785">
    <property type="entry name" value="Aldolase_TIM"/>
</dbReference>
<dbReference type="GO" id="GO:0003824">
    <property type="term" value="F:catalytic activity"/>
    <property type="evidence" value="ECO:0007669"/>
    <property type="project" value="InterPro"/>
</dbReference>
<dbReference type="SFLD" id="SFLDS00029">
    <property type="entry name" value="Radical_SAM"/>
    <property type="match status" value="1"/>
</dbReference>
<evidence type="ECO:0000259" key="5">
    <source>
        <dbReference type="PROSITE" id="PS51918"/>
    </source>
</evidence>
<evidence type="ECO:0000256" key="3">
    <source>
        <dbReference type="ARBA" id="ARBA00023004"/>
    </source>
</evidence>
<dbReference type="CDD" id="cd01335">
    <property type="entry name" value="Radical_SAM"/>
    <property type="match status" value="1"/>
</dbReference>
<dbReference type="InterPro" id="IPR007197">
    <property type="entry name" value="rSAM"/>
</dbReference>